<accession>A0A0G3GVV0</accession>
<feature type="signal peptide" evidence="1">
    <location>
        <begin position="1"/>
        <end position="25"/>
    </location>
</feature>
<sequence>MKITRRILATVASLTIFASALPAHAANVTPQQLSGDAPVSVISGPKDTNGESLRWREKVDGDRVVEMWATSPAMNNREIPLVIIKATEANRPTIYLLNGGDGGEGRANWIMQTDVIDFYKEKNVNVVIPMSGKFSYYTDWVSENAGLGGKQMWETFLTRELPGPIEKELKANGKRAIAGMSMSATSSALLAAHNPGFYDAIGSFSGCYASAKPAPTAYIALTLQRGGATIEQMWGKWGGPQWHHNDVLTQAEGLRNTAIYVSNGSGLAGEWDMPGGPRLRGVDPAIASIAATATTVEGGAIEAATNQCTHDFKKKLDSLQIPAHFNMRNTGTHSWGYWQQDLRHSWPVFEASFNS</sequence>
<feature type="chain" id="PRO_5002554599" evidence="1">
    <location>
        <begin position="26"/>
        <end position="355"/>
    </location>
</feature>
<dbReference type="Gene3D" id="3.40.50.1820">
    <property type="entry name" value="alpha/beta hydrolase"/>
    <property type="match status" value="1"/>
</dbReference>
<keyword evidence="3" id="KW-1185">Reference proteome</keyword>
<dbReference type="STRING" id="571915.CMUST_01405"/>
<dbReference type="Pfam" id="PF00756">
    <property type="entry name" value="Esterase"/>
    <property type="match status" value="1"/>
</dbReference>
<dbReference type="AlphaFoldDB" id="A0A0G3GVV0"/>
<dbReference type="Proteomes" id="UP000035199">
    <property type="component" value="Chromosome"/>
</dbReference>
<dbReference type="SUPFAM" id="SSF53474">
    <property type="entry name" value="alpha/beta-Hydrolases"/>
    <property type="match status" value="1"/>
</dbReference>
<reference evidence="2 3" key="1">
    <citation type="journal article" date="2015" name="Genome Announc.">
        <title>Complete Genome Sequence of the Type Strain Corynebacterium mustelae DSM 45274, Isolated from Various Tissues of a Male Ferret with Lethal Sepsis.</title>
        <authorList>
            <person name="Ruckert C."/>
            <person name="Eimer J."/>
            <person name="Winkler A."/>
            <person name="Tauch A."/>
        </authorList>
    </citation>
    <scope>NUCLEOTIDE SEQUENCE [LARGE SCALE GENOMIC DNA]</scope>
    <source>
        <strain evidence="2 3">DSM 45274</strain>
    </source>
</reference>
<dbReference type="InterPro" id="IPR000801">
    <property type="entry name" value="Esterase-like"/>
</dbReference>
<name>A0A0G3GVV0_9CORY</name>
<evidence type="ECO:0000313" key="3">
    <source>
        <dbReference type="Proteomes" id="UP000035199"/>
    </source>
</evidence>
<dbReference type="RefSeq" id="WP_047261014.1">
    <property type="nucleotide sequence ID" value="NZ_CP011542.1"/>
</dbReference>
<dbReference type="InterPro" id="IPR029058">
    <property type="entry name" value="AB_hydrolase_fold"/>
</dbReference>
<dbReference type="GO" id="GO:0016747">
    <property type="term" value="F:acyltransferase activity, transferring groups other than amino-acyl groups"/>
    <property type="evidence" value="ECO:0007669"/>
    <property type="project" value="TreeGrafter"/>
</dbReference>
<keyword evidence="1" id="KW-0732">Signal</keyword>
<organism evidence="2 3">
    <name type="scientific">Corynebacterium mustelae</name>
    <dbReference type="NCBI Taxonomy" id="571915"/>
    <lineage>
        <taxon>Bacteria</taxon>
        <taxon>Bacillati</taxon>
        <taxon>Actinomycetota</taxon>
        <taxon>Actinomycetes</taxon>
        <taxon>Mycobacteriales</taxon>
        <taxon>Corynebacteriaceae</taxon>
        <taxon>Corynebacterium</taxon>
    </lineage>
</organism>
<dbReference type="PANTHER" id="PTHR48098:SF1">
    <property type="entry name" value="DIACYLGLYCEROL ACYLTRANSFERASE_MYCOLYLTRANSFERASE AG85A"/>
    <property type="match status" value="1"/>
</dbReference>
<dbReference type="EMBL" id="CP011542">
    <property type="protein sequence ID" value="AKK04630.1"/>
    <property type="molecule type" value="Genomic_DNA"/>
</dbReference>
<protein>
    <submittedName>
        <fullName evidence="2">Putative esterase</fullName>
    </submittedName>
</protein>
<dbReference type="PATRIC" id="fig|571915.4.peg.289"/>
<dbReference type="PANTHER" id="PTHR48098">
    <property type="entry name" value="ENTEROCHELIN ESTERASE-RELATED"/>
    <property type="match status" value="1"/>
</dbReference>
<dbReference type="InterPro" id="IPR050583">
    <property type="entry name" value="Mycobacterial_A85_antigen"/>
</dbReference>
<gene>
    <name evidence="2" type="ORF">CMUST_01405</name>
</gene>
<reference evidence="3" key="2">
    <citation type="submission" date="2015-05" db="EMBL/GenBank/DDBJ databases">
        <title>Complete genome sequence of Corynebacterium mustelae DSM 45274, isolated from various tissues of a male ferret with lethal sepsis.</title>
        <authorList>
            <person name="Ruckert C."/>
            <person name="Albersmeier A."/>
            <person name="Winkler A."/>
            <person name="Tauch A."/>
        </authorList>
    </citation>
    <scope>NUCLEOTIDE SEQUENCE [LARGE SCALE GENOMIC DNA]</scope>
    <source>
        <strain evidence="3">DSM 45274</strain>
    </source>
</reference>
<dbReference type="OrthoDB" id="4510758at2"/>
<evidence type="ECO:0000313" key="2">
    <source>
        <dbReference type="EMBL" id="AKK04630.1"/>
    </source>
</evidence>
<dbReference type="KEGG" id="cmv:CMUST_01405"/>
<evidence type="ECO:0000256" key="1">
    <source>
        <dbReference type="SAM" id="SignalP"/>
    </source>
</evidence>
<proteinExistence type="predicted"/>